<dbReference type="InterPro" id="IPR007714">
    <property type="entry name" value="CFA20_dom"/>
</dbReference>
<sequence length="208" mass="24760">MWEIMRAAFRGNFKSCWKKKKEPICNHCSLSLEMSGSVEQVKDKDLKRRVQELTCCPGVSTFFMHRHPPHNCPRLSPHWLTLHVKYAKRQPFSFEVRILDDTDTIRRFWFSTYTDTRVTTYLTRVPLQLARGWHIVQVNLAEFTEKTYGTTYLETLRVQVHGNCRLHQIFFSDCKYSDHDLTQRLRAGPKYRILRPIPPDHETNLYLD</sequence>
<accession>A0A1B6M6A9</accession>
<protein>
    <recommendedName>
        <fullName evidence="1">CFA20 domain-containing protein</fullName>
    </recommendedName>
</protein>
<feature type="domain" description="CFA20" evidence="1">
    <location>
        <begin position="7"/>
        <end position="186"/>
    </location>
</feature>
<dbReference type="AlphaFoldDB" id="A0A1B6M6A9"/>
<proteinExistence type="predicted"/>
<dbReference type="InterPro" id="IPR040441">
    <property type="entry name" value="CFA20/CFAP20DC"/>
</dbReference>
<name>A0A1B6M6A9_9HEMI</name>
<dbReference type="Pfam" id="PF05018">
    <property type="entry name" value="CFA20_dom"/>
    <property type="match status" value="1"/>
</dbReference>
<gene>
    <name evidence="2" type="ORF">g.15308</name>
</gene>
<reference evidence="2" key="1">
    <citation type="submission" date="2015-11" db="EMBL/GenBank/DDBJ databases">
        <title>De novo transcriptome assembly of four potential Pierce s Disease insect vectors from Arizona vineyards.</title>
        <authorList>
            <person name="Tassone E.E."/>
        </authorList>
    </citation>
    <scope>NUCLEOTIDE SEQUENCE</scope>
</reference>
<evidence type="ECO:0000259" key="1">
    <source>
        <dbReference type="Pfam" id="PF05018"/>
    </source>
</evidence>
<organism evidence="2">
    <name type="scientific">Graphocephala atropunctata</name>
    <dbReference type="NCBI Taxonomy" id="36148"/>
    <lineage>
        <taxon>Eukaryota</taxon>
        <taxon>Metazoa</taxon>
        <taxon>Ecdysozoa</taxon>
        <taxon>Arthropoda</taxon>
        <taxon>Hexapoda</taxon>
        <taxon>Insecta</taxon>
        <taxon>Pterygota</taxon>
        <taxon>Neoptera</taxon>
        <taxon>Paraneoptera</taxon>
        <taxon>Hemiptera</taxon>
        <taxon>Auchenorrhyncha</taxon>
        <taxon>Membracoidea</taxon>
        <taxon>Cicadellidae</taxon>
        <taxon>Cicadellinae</taxon>
        <taxon>Cicadellini</taxon>
        <taxon>Graphocephala</taxon>
    </lineage>
</organism>
<evidence type="ECO:0000313" key="2">
    <source>
        <dbReference type="EMBL" id="JAT31462.1"/>
    </source>
</evidence>
<dbReference type="PANTHER" id="PTHR12458">
    <property type="entry name" value="ORF PROTEIN"/>
    <property type="match status" value="1"/>
</dbReference>
<dbReference type="EMBL" id="GEBQ01008515">
    <property type="protein sequence ID" value="JAT31462.1"/>
    <property type="molecule type" value="Transcribed_RNA"/>
</dbReference>